<dbReference type="EMBL" id="JACIEN010000001">
    <property type="protein sequence ID" value="MBB4015290.1"/>
    <property type="molecule type" value="Genomic_DNA"/>
</dbReference>
<keyword evidence="2" id="KW-1185">Reference proteome</keyword>
<dbReference type="RefSeq" id="WP_183315510.1">
    <property type="nucleotide sequence ID" value="NZ_JACIEN010000001.1"/>
</dbReference>
<proteinExistence type="predicted"/>
<gene>
    <name evidence="1" type="ORF">GGR16_000296</name>
</gene>
<organism evidence="1 2">
    <name type="scientific">Chelatococcus caeni</name>
    <dbReference type="NCBI Taxonomy" id="1348468"/>
    <lineage>
        <taxon>Bacteria</taxon>
        <taxon>Pseudomonadati</taxon>
        <taxon>Pseudomonadota</taxon>
        <taxon>Alphaproteobacteria</taxon>
        <taxon>Hyphomicrobiales</taxon>
        <taxon>Chelatococcaceae</taxon>
        <taxon>Chelatococcus</taxon>
    </lineage>
</organism>
<reference evidence="1 2" key="1">
    <citation type="submission" date="2020-08" db="EMBL/GenBank/DDBJ databases">
        <title>Genomic Encyclopedia of Type Strains, Phase IV (KMG-IV): sequencing the most valuable type-strain genomes for metagenomic binning, comparative biology and taxonomic classification.</title>
        <authorList>
            <person name="Goeker M."/>
        </authorList>
    </citation>
    <scope>NUCLEOTIDE SEQUENCE [LARGE SCALE GENOMIC DNA]</scope>
    <source>
        <strain evidence="1 2">DSM 103737</strain>
    </source>
</reference>
<comment type="caution">
    <text evidence="1">The sequence shown here is derived from an EMBL/GenBank/DDBJ whole genome shotgun (WGS) entry which is preliminary data.</text>
</comment>
<sequence>MEDWIEHFRAATCGMSVSHVWRGYGSALFVEFGSLTVKTRRDGSPGEPQGDIGLMIEWSWRIEDENSIVCGSESDDDLWPAIFARLVGQRVIDLRTFGRLPEILLSLSGGLHVASFMTAGGDPAWALFDRRDQLPVAICCRSGVVVEDG</sequence>
<dbReference type="AlphaFoldDB" id="A0A840BQN4"/>
<evidence type="ECO:0000313" key="2">
    <source>
        <dbReference type="Proteomes" id="UP000577362"/>
    </source>
</evidence>
<name>A0A840BQN4_9HYPH</name>
<dbReference type="Proteomes" id="UP000577362">
    <property type="component" value="Unassembled WGS sequence"/>
</dbReference>
<protein>
    <submittedName>
        <fullName evidence="1">Uncharacterized protein</fullName>
    </submittedName>
</protein>
<evidence type="ECO:0000313" key="1">
    <source>
        <dbReference type="EMBL" id="MBB4015290.1"/>
    </source>
</evidence>
<accession>A0A840BQN4</accession>